<keyword evidence="2" id="KW-1185">Reference proteome</keyword>
<organism evidence="1 2">
    <name type="scientific">Riccia fluitans</name>
    <dbReference type="NCBI Taxonomy" id="41844"/>
    <lineage>
        <taxon>Eukaryota</taxon>
        <taxon>Viridiplantae</taxon>
        <taxon>Streptophyta</taxon>
        <taxon>Embryophyta</taxon>
        <taxon>Marchantiophyta</taxon>
        <taxon>Marchantiopsida</taxon>
        <taxon>Marchantiidae</taxon>
        <taxon>Marchantiales</taxon>
        <taxon>Ricciaceae</taxon>
        <taxon>Riccia</taxon>
    </lineage>
</organism>
<dbReference type="PANTHER" id="PTHR14187">
    <property type="entry name" value="ALPHA KINASE/ELONGATION FACTOR 2 KINASE"/>
    <property type="match status" value="1"/>
</dbReference>
<dbReference type="Proteomes" id="UP001605036">
    <property type="component" value="Unassembled WGS sequence"/>
</dbReference>
<dbReference type="EMBL" id="JBHFFA010000003">
    <property type="protein sequence ID" value="KAL2633483.1"/>
    <property type="molecule type" value="Genomic_DNA"/>
</dbReference>
<reference evidence="1 2" key="1">
    <citation type="submission" date="2024-09" db="EMBL/GenBank/DDBJ databases">
        <title>Chromosome-scale assembly of Riccia fluitans.</title>
        <authorList>
            <person name="Paukszto L."/>
            <person name="Sawicki J."/>
            <person name="Karawczyk K."/>
            <person name="Piernik-Szablinska J."/>
            <person name="Szczecinska M."/>
            <person name="Mazdziarz M."/>
        </authorList>
    </citation>
    <scope>NUCLEOTIDE SEQUENCE [LARGE SCALE GENOMIC DNA]</scope>
    <source>
        <strain evidence="1">Rf_01</strain>
        <tissue evidence="1">Aerial parts of the thallus</tissue>
    </source>
</reference>
<accession>A0ABD1YRT2</accession>
<gene>
    <name evidence="1" type="ORF">R1flu_004962</name>
</gene>
<dbReference type="AlphaFoldDB" id="A0ABD1YRT2"/>
<evidence type="ECO:0000313" key="1">
    <source>
        <dbReference type="EMBL" id="KAL2633483.1"/>
    </source>
</evidence>
<dbReference type="SUPFAM" id="SSF53067">
    <property type="entry name" value="Actin-like ATPase domain"/>
    <property type="match status" value="1"/>
</dbReference>
<protein>
    <submittedName>
        <fullName evidence="1">Uncharacterized protein</fullName>
    </submittedName>
</protein>
<evidence type="ECO:0000313" key="2">
    <source>
        <dbReference type="Proteomes" id="UP001605036"/>
    </source>
</evidence>
<name>A0ABD1YRT2_9MARC</name>
<comment type="caution">
    <text evidence="1">The sequence shown here is derived from an EMBL/GenBank/DDBJ whole genome shotgun (WGS) entry which is preliminary data.</text>
</comment>
<dbReference type="InterPro" id="IPR043129">
    <property type="entry name" value="ATPase_NBD"/>
</dbReference>
<dbReference type="Gene3D" id="3.30.420.40">
    <property type="match status" value="1"/>
</dbReference>
<dbReference type="PANTHER" id="PTHR14187:SF5">
    <property type="entry name" value="HEAT SHOCK 70 KDA PROTEIN 12A"/>
    <property type="match status" value="1"/>
</dbReference>
<proteinExistence type="predicted"/>
<sequence length="170" mass="18716">MLKSSGYFATKFKLHLAPASSEGTQLFSVSPLPQGLTVKHLITDYLRCTGEFIMKKLDDYYEGVICKKDLKWCLTVPALWDNAAKQQMLDCAEMAGLRKLKDVKFTKGSKFLLVDAGGGTVDLVVHKKVKDSGINVKEVACSTSLLSCGVCEFICRRGIPASHFGTYQLL</sequence>